<dbReference type="PROSITE" id="PS00670">
    <property type="entry name" value="D_2_HYDROXYACID_DH_2"/>
    <property type="match status" value="1"/>
</dbReference>
<evidence type="ECO:0000259" key="6">
    <source>
        <dbReference type="Pfam" id="PF00389"/>
    </source>
</evidence>
<dbReference type="InterPro" id="IPR006140">
    <property type="entry name" value="D-isomer_DH_NAD-bd"/>
</dbReference>
<keyword evidence="3" id="KW-0520">NAD</keyword>
<keyword evidence="9" id="KW-1185">Reference proteome</keyword>
<dbReference type="Gene3D" id="3.40.50.720">
    <property type="entry name" value="NAD(P)-binding Rossmann-like Domain"/>
    <property type="match status" value="2"/>
</dbReference>
<organism evidence="8 9">
    <name type="scientific">Spirosoma utsteinense</name>
    <dbReference type="NCBI Taxonomy" id="2585773"/>
    <lineage>
        <taxon>Bacteria</taxon>
        <taxon>Pseudomonadati</taxon>
        <taxon>Bacteroidota</taxon>
        <taxon>Cytophagia</taxon>
        <taxon>Cytophagales</taxon>
        <taxon>Cytophagaceae</taxon>
        <taxon>Spirosoma</taxon>
    </lineage>
</organism>
<dbReference type="Pfam" id="PF00389">
    <property type="entry name" value="2-Hacid_dh"/>
    <property type="match status" value="1"/>
</dbReference>
<dbReference type="PANTHER" id="PTHR43026">
    <property type="entry name" value="2-HYDROXYACID DEHYDROGENASE HOMOLOG 1-RELATED"/>
    <property type="match status" value="1"/>
</dbReference>
<dbReference type="Proteomes" id="UP000700732">
    <property type="component" value="Unassembled WGS sequence"/>
</dbReference>
<dbReference type="InterPro" id="IPR058205">
    <property type="entry name" value="D-LDH-like"/>
</dbReference>
<name>A0ABR6W042_9BACT</name>
<dbReference type="SUPFAM" id="SSF51735">
    <property type="entry name" value="NAD(P)-binding Rossmann-fold domains"/>
    <property type="match status" value="1"/>
</dbReference>
<dbReference type="InterPro" id="IPR006139">
    <property type="entry name" value="D-isomer_2_OHA_DH_cat_dom"/>
</dbReference>
<comment type="similarity">
    <text evidence="1 4">Belongs to the D-isomer specific 2-hydroxyacid dehydrogenase family.</text>
</comment>
<keyword evidence="2 4" id="KW-0560">Oxidoreductase</keyword>
<evidence type="ECO:0000256" key="1">
    <source>
        <dbReference type="ARBA" id="ARBA00005854"/>
    </source>
</evidence>
<dbReference type="InterPro" id="IPR029752">
    <property type="entry name" value="D-isomer_DH_CS1"/>
</dbReference>
<dbReference type="PROSITE" id="PS00065">
    <property type="entry name" value="D_2_HYDROXYACID_DH_1"/>
    <property type="match status" value="1"/>
</dbReference>
<protein>
    <submittedName>
        <fullName evidence="8">D-lactate dehydrogenase</fullName>
    </submittedName>
</protein>
<dbReference type="SUPFAM" id="SSF52283">
    <property type="entry name" value="Formate/glycerate dehydrogenase catalytic domain-like"/>
    <property type="match status" value="1"/>
</dbReference>
<evidence type="ECO:0000313" key="8">
    <source>
        <dbReference type="EMBL" id="MBC3789900.1"/>
    </source>
</evidence>
<sequence>MRPQSRAACAVPARQTTVPDGKARYRRGPTDVLTQTSRWLMSIFLNKRTTRMNIAFFSSQPYEQPFLEAANRNHHHTLTFLTETLTPETVRLAAGHQAICVFVNDQLSRPVLQALAEQGIQLIALRCTGFNQVDVEAAQELRFRILRVPAYSPHSVAEHAVALLLSLNRKTYLAYQRTKDNNFTLDGLMGFDLYGRRVGVIGTGKIGAAFARIMLGFGCQVLAYDKVPSPQLQALGVPFLSLEEILEQADVISLHCPLLPETHHLIDAAALARMKPGAYLLNTSRGGLIDTPAVLEALESGHLGALGMDVYELEDDFFFADWSDKPLPDADLNALTHLPNVLVTSHQGFFTREAMEQIADTTISNLTALEQEHLPEKALVVG</sequence>
<comment type="caution">
    <text evidence="8">The sequence shown here is derived from an EMBL/GenBank/DDBJ whole genome shotgun (WGS) entry which is preliminary data.</text>
</comment>
<evidence type="ECO:0000259" key="7">
    <source>
        <dbReference type="Pfam" id="PF02826"/>
    </source>
</evidence>
<reference evidence="8 9" key="1">
    <citation type="submission" date="2019-06" db="EMBL/GenBank/DDBJ databases">
        <title>Spirosoma utsteinense sp. nov. isolated from Antarctic ice-free soils.</title>
        <authorList>
            <person name="Tahon G."/>
        </authorList>
    </citation>
    <scope>NUCLEOTIDE SEQUENCE [LARGE SCALE GENOMIC DNA]</scope>
    <source>
        <strain evidence="8 9">LMG 31447</strain>
    </source>
</reference>
<gene>
    <name evidence="8" type="ORF">FH603_384</name>
</gene>
<proteinExistence type="inferred from homology"/>
<dbReference type="CDD" id="cd12183">
    <property type="entry name" value="LDH_like_2"/>
    <property type="match status" value="1"/>
</dbReference>
<dbReference type="PANTHER" id="PTHR43026:SF1">
    <property type="entry name" value="2-HYDROXYACID DEHYDROGENASE HOMOLOG 1-RELATED"/>
    <property type="match status" value="1"/>
</dbReference>
<evidence type="ECO:0000256" key="5">
    <source>
        <dbReference type="SAM" id="MobiDB-lite"/>
    </source>
</evidence>
<feature type="domain" description="D-isomer specific 2-hydroxyacid dehydrogenase catalytic" evidence="6">
    <location>
        <begin position="54"/>
        <end position="376"/>
    </location>
</feature>
<dbReference type="RefSeq" id="WP_317171258.1">
    <property type="nucleotide sequence ID" value="NZ_VFIA01000002.1"/>
</dbReference>
<dbReference type="InterPro" id="IPR036291">
    <property type="entry name" value="NAD(P)-bd_dom_sf"/>
</dbReference>
<feature type="domain" description="D-isomer specific 2-hydroxyacid dehydrogenase NAD-binding" evidence="7">
    <location>
        <begin position="161"/>
        <end position="348"/>
    </location>
</feature>
<dbReference type="Pfam" id="PF02826">
    <property type="entry name" value="2-Hacid_dh_C"/>
    <property type="match status" value="1"/>
</dbReference>
<dbReference type="PROSITE" id="PS00671">
    <property type="entry name" value="D_2_HYDROXYACID_DH_3"/>
    <property type="match status" value="1"/>
</dbReference>
<feature type="region of interest" description="Disordered" evidence="5">
    <location>
        <begin position="1"/>
        <end position="21"/>
    </location>
</feature>
<evidence type="ECO:0000313" key="9">
    <source>
        <dbReference type="Proteomes" id="UP000700732"/>
    </source>
</evidence>
<accession>A0ABR6W042</accession>
<evidence type="ECO:0000256" key="2">
    <source>
        <dbReference type="ARBA" id="ARBA00023002"/>
    </source>
</evidence>
<evidence type="ECO:0000256" key="4">
    <source>
        <dbReference type="RuleBase" id="RU003719"/>
    </source>
</evidence>
<dbReference type="InterPro" id="IPR029753">
    <property type="entry name" value="D-isomer_DH_CS"/>
</dbReference>
<evidence type="ECO:0000256" key="3">
    <source>
        <dbReference type="ARBA" id="ARBA00023027"/>
    </source>
</evidence>
<dbReference type="EMBL" id="VFIA01000002">
    <property type="protein sequence ID" value="MBC3789900.1"/>
    <property type="molecule type" value="Genomic_DNA"/>
</dbReference>